<dbReference type="AlphaFoldDB" id="A0A7X6DPU9"/>
<sequence>MVYDEPYRWVEAVRNRRDYLEEQLSAGSPIVALPYENGVLMATLGAGTSKLYEVYDQIAFGGIGHPADLEKLRNVVLDAAHVEGFNRSPVDVTVRRLMKFILAPMVKQAFEEVLHAPYIAKIVMAEIGILSAKPLFFHLNYDGVFEEEERGVVLAPTAPMSERMAAFLNAAGETHSLSLKEALQIALRTWAVSQLPADLEAEKEAGAPPSPKELDPLLKRSLESHTLEAALLDRTQPGSSKYRTLSHDEIEQALKGWLK</sequence>
<comment type="caution">
    <text evidence="1">The sequence shown here is derived from an EMBL/GenBank/DDBJ whole genome shotgun (WGS) entry which is preliminary data.</text>
</comment>
<name>A0A7X6DPU9_9BACT</name>
<reference evidence="1 2" key="1">
    <citation type="journal article" date="2020" name="Nature">
        <title>Bacterial chemolithoautotrophy via manganese oxidation.</title>
        <authorList>
            <person name="Yu H."/>
            <person name="Leadbetter J.R."/>
        </authorList>
    </citation>
    <scope>NUCLEOTIDE SEQUENCE [LARGE SCALE GENOMIC DNA]</scope>
    <source>
        <strain evidence="1 2">Mn-1</strain>
    </source>
</reference>
<accession>A0A7X6DPU9</accession>
<dbReference type="GO" id="GO:0000502">
    <property type="term" value="C:proteasome complex"/>
    <property type="evidence" value="ECO:0007669"/>
    <property type="project" value="UniProtKB-KW"/>
</dbReference>
<organism evidence="1 2">
    <name type="scientific">Candidatus Manganitrophus noduliformans</name>
    <dbReference type="NCBI Taxonomy" id="2606439"/>
    <lineage>
        <taxon>Bacteria</taxon>
        <taxon>Pseudomonadati</taxon>
        <taxon>Nitrospirota</taxon>
        <taxon>Nitrospiria</taxon>
        <taxon>Candidatus Troglogloeales</taxon>
        <taxon>Candidatus Manganitrophaceae</taxon>
        <taxon>Candidatus Manganitrophus</taxon>
    </lineage>
</organism>
<evidence type="ECO:0000313" key="1">
    <source>
        <dbReference type="EMBL" id="NKE71146.1"/>
    </source>
</evidence>
<dbReference type="EMBL" id="VTOW01000002">
    <property type="protein sequence ID" value="NKE71146.1"/>
    <property type="molecule type" value="Genomic_DNA"/>
</dbReference>
<keyword evidence="2" id="KW-1185">Reference proteome</keyword>
<dbReference type="SUPFAM" id="SSF56235">
    <property type="entry name" value="N-terminal nucleophile aminohydrolases (Ntn hydrolases)"/>
    <property type="match status" value="1"/>
</dbReference>
<dbReference type="CDD" id="cd01901">
    <property type="entry name" value="Ntn_hydrolase"/>
    <property type="match status" value="1"/>
</dbReference>
<dbReference type="Proteomes" id="UP000534783">
    <property type="component" value="Unassembled WGS sequence"/>
</dbReference>
<dbReference type="InterPro" id="IPR029055">
    <property type="entry name" value="Ntn_hydrolases_N"/>
</dbReference>
<dbReference type="RefSeq" id="WP_168059511.1">
    <property type="nucleotide sequence ID" value="NZ_VTOW01000002.1"/>
</dbReference>
<proteinExistence type="predicted"/>
<evidence type="ECO:0000313" key="2">
    <source>
        <dbReference type="Proteomes" id="UP000534783"/>
    </source>
</evidence>
<gene>
    <name evidence="1" type="ORF">MNODULE_10400</name>
</gene>
<dbReference type="Gene3D" id="3.60.20.10">
    <property type="entry name" value="Glutamine Phosphoribosylpyrophosphate, subunit 1, domain 1"/>
    <property type="match status" value="1"/>
</dbReference>
<protein>
    <submittedName>
        <fullName evidence="1">Proteasome subunit alpha</fullName>
    </submittedName>
</protein>
<keyword evidence="1" id="KW-0647">Proteasome</keyword>